<organism evidence="1 2">
    <name type="scientific">Malassezia furfur</name>
    <name type="common">Pityriasis versicolor infection agent</name>
    <name type="synonym">Pityrosporum furfur</name>
    <dbReference type="NCBI Taxonomy" id="55194"/>
    <lineage>
        <taxon>Eukaryota</taxon>
        <taxon>Fungi</taxon>
        <taxon>Dikarya</taxon>
        <taxon>Basidiomycota</taxon>
        <taxon>Ustilaginomycotina</taxon>
        <taxon>Malasseziomycetes</taxon>
        <taxon>Malasseziales</taxon>
        <taxon>Malasseziaceae</taxon>
        <taxon>Malassezia</taxon>
    </lineage>
</organism>
<gene>
    <name evidence="1" type="ORF">GLX27_003649</name>
</gene>
<evidence type="ECO:0000313" key="2">
    <source>
        <dbReference type="Proteomes" id="UP000818624"/>
    </source>
</evidence>
<keyword evidence="2" id="KW-1185">Reference proteome</keyword>
<protein>
    <submittedName>
        <fullName evidence="1">Uncharacterized protein</fullName>
    </submittedName>
</protein>
<dbReference type="EMBL" id="CP046236">
    <property type="protein sequence ID" value="WFD48976.1"/>
    <property type="molecule type" value="Genomic_DNA"/>
</dbReference>
<proteinExistence type="predicted"/>
<reference evidence="1 2" key="1">
    <citation type="journal article" date="2020" name="Elife">
        <title>Loss of centromere function drives karyotype evolution in closely related Malassezia species.</title>
        <authorList>
            <person name="Sankaranarayanan S.R."/>
            <person name="Ianiri G."/>
            <person name="Coelho M.A."/>
            <person name="Reza M.H."/>
            <person name="Thimmappa B.C."/>
            <person name="Ganguly P."/>
            <person name="Vadnala R.N."/>
            <person name="Sun S."/>
            <person name="Siddharthan R."/>
            <person name="Tellgren-Roth C."/>
            <person name="Dawson T.L."/>
            <person name="Heitman J."/>
            <person name="Sanyal K."/>
        </authorList>
    </citation>
    <scope>NUCLEOTIDE SEQUENCE [LARGE SCALE GENOMIC DNA]</scope>
    <source>
        <strain evidence="1">CBS14141</strain>
    </source>
</reference>
<sequence>MHQADQTDALVGTVQRLQDGNIAEPSDTQHACEASLALFHHLTNAFAASWSATSGPLTTSLVSRCCRTFASNLFGKTLEGLAMDEYVPALTAITGQLQAMSPRYRNMLLPLLHLHLVFQLSKLPEMKPERSLGNQLLPNLLAFLLRHQAIVEAETLVELWLGFVYADAPGGTACTRKMETQHLPRSMRAWLQHRLVRYFEAHPELALGWLHKDVLDLFADEPFALQSHAHRILHGTKPVLHGLFGAIENVCAAPHVHTSIPVPLLYDQLAREITRRVCAAWSQSKKETTALAKRRHVQYLLQLTFFVSQHALGRHAPLVVVAIELAILTMLCLSMQQDRVSPHALLQCTHCVQCQTPGQECAAHGQLVKLIDRLYRSQEGVTLQSVMDSPHSSPLRALSADGLDVGYTFLLVSKLMRWHELALAEAQALSVCAEWISETDLPYSREFFERMSALQADAEKRALRTLSPNRSDYEYDDVIDAYVLRDTSAPAAQRAPKRVPLAARAMNDTPPAQPTAALDKIPSLASDDDEFDVLRANPARRAARVCRTVQRLDIRKETARQARRRMCAKRQRSSLLPYL</sequence>
<evidence type="ECO:0000313" key="1">
    <source>
        <dbReference type="EMBL" id="WFD48976.1"/>
    </source>
</evidence>
<dbReference type="Proteomes" id="UP000818624">
    <property type="component" value="Chromosome 3"/>
</dbReference>
<accession>A0ABY8ETQ0</accession>
<name>A0ABY8ETQ0_MALFU</name>